<organism evidence="2 3">
    <name type="scientific">Methanotorris formicicus Mc-S-70</name>
    <dbReference type="NCBI Taxonomy" id="647171"/>
    <lineage>
        <taxon>Archaea</taxon>
        <taxon>Methanobacteriati</taxon>
        <taxon>Methanobacteriota</taxon>
        <taxon>Methanomada group</taxon>
        <taxon>Methanococci</taxon>
        <taxon>Methanococcales</taxon>
        <taxon>Methanocaldococcaceae</taxon>
        <taxon>Methanotorris</taxon>
    </lineage>
</organism>
<dbReference type="PANTHER" id="PTHR43196:SF2">
    <property type="entry name" value="PHOSPHOADENOSINE PHOSPHOSULFATE REDUCTASE"/>
    <property type="match status" value="1"/>
</dbReference>
<evidence type="ECO:0000313" key="3">
    <source>
        <dbReference type="Proteomes" id="UP000003706"/>
    </source>
</evidence>
<keyword evidence="3" id="KW-1185">Reference proteome</keyword>
<dbReference type="InterPro" id="IPR050128">
    <property type="entry name" value="Sulfate_adenylyltrnsfr_sub2"/>
</dbReference>
<dbReference type="Gene3D" id="3.40.50.620">
    <property type="entry name" value="HUPs"/>
    <property type="match status" value="1"/>
</dbReference>
<dbReference type="InterPro" id="IPR017900">
    <property type="entry name" value="4Fe4S_Fe_S_CS"/>
</dbReference>
<dbReference type="PATRIC" id="fig|647171.4.peg.704"/>
<dbReference type="AlphaFoldDB" id="H1KY42"/>
<feature type="domain" description="4Fe-4S ferredoxin-type" evidence="1">
    <location>
        <begin position="457"/>
        <end position="486"/>
    </location>
</feature>
<dbReference type="Pfam" id="PF01507">
    <property type="entry name" value="PAPS_reduct"/>
    <property type="match status" value="1"/>
</dbReference>
<protein>
    <submittedName>
        <fullName evidence="2">Phosphoadenosine phosphosulfate reductase</fullName>
    </submittedName>
</protein>
<dbReference type="Proteomes" id="UP000003706">
    <property type="component" value="Unassembled WGS sequence"/>
</dbReference>
<comment type="caution">
    <text evidence="2">The sequence shown here is derived from an EMBL/GenBank/DDBJ whole genome shotgun (WGS) entry which is preliminary data.</text>
</comment>
<dbReference type="STRING" id="647171.MetfoDRAFT_0715"/>
<dbReference type="OrthoDB" id="5817at2157"/>
<dbReference type="InterPro" id="IPR014729">
    <property type="entry name" value="Rossmann-like_a/b/a_fold"/>
</dbReference>
<dbReference type="Gene3D" id="3.30.70.20">
    <property type="match status" value="1"/>
</dbReference>
<dbReference type="SUPFAM" id="SSF54862">
    <property type="entry name" value="4Fe-4S ferredoxins"/>
    <property type="match status" value="1"/>
</dbReference>
<dbReference type="InterPro" id="IPR002500">
    <property type="entry name" value="PAPS_reduct_dom"/>
</dbReference>
<evidence type="ECO:0000259" key="1">
    <source>
        <dbReference type="PROSITE" id="PS51379"/>
    </source>
</evidence>
<dbReference type="RefSeq" id="WP_007044154.1">
    <property type="nucleotide sequence ID" value="NZ_AGJL01000013.1"/>
</dbReference>
<proteinExistence type="predicted"/>
<dbReference type="GO" id="GO:0016491">
    <property type="term" value="F:oxidoreductase activity"/>
    <property type="evidence" value="ECO:0007669"/>
    <property type="project" value="UniProtKB-ARBA"/>
</dbReference>
<dbReference type="Pfam" id="PF00037">
    <property type="entry name" value="Fer4"/>
    <property type="match status" value="1"/>
</dbReference>
<gene>
    <name evidence="2" type="ORF">MetfoDRAFT_0715</name>
</gene>
<evidence type="ECO:0000313" key="2">
    <source>
        <dbReference type="EMBL" id="EHP87594.1"/>
    </source>
</evidence>
<dbReference type="EMBL" id="AGJL01000013">
    <property type="protein sequence ID" value="EHP87594.1"/>
    <property type="molecule type" value="Genomic_DNA"/>
</dbReference>
<dbReference type="PROSITE" id="PS00198">
    <property type="entry name" value="4FE4S_FER_1"/>
    <property type="match status" value="1"/>
</dbReference>
<accession>H1KY42</accession>
<reference evidence="2 3" key="1">
    <citation type="submission" date="2011-09" db="EMBL/GenBank/DDBJ databases">
        <title>The draft genome of Methanotorris formicicus Mc-S-70.</title>
        <authorList>
            <consortium name="US DOE Joint Genome Institute (JGI-PGF)"/>
            <person name="Lucas S."/>
            <person name="Han J."/>
            <person name="Lapidus A."/>
            <person name="Cheng J.-F."/>
            <person name="Goodwin L."/>
            <person name="Pitluck S."/>
            <person name="Peters L."/>
            <person name="Land M.L."/>
            <person name="Hauser L."/>
            <person name="Sieprawska-Lupa M."/>
            <person name="Takai K."/>
            <person name="Miyazaki J."/>
            <person name="Whitman W."/>
            <person name="Woyke T.J."/>
        </authorList>
    </citation>
    <scope>NUCLEOTIDE SEQUENCE [LARGE SCALE GENOMIC DNA]</scope>
    <source>
        <strain evidence="2 3">Mc-S-70</strain>
    </source>
</reference>
<sequence length="617" mass="71620">MYKVGWDIENNGVILSDKLSDEEMINNPPRPVFYEELDLFGFNKYWKYPKSENPILWASGRKYYYEGELVAEIIGGNLFDEPEIKIYKKDLMLEPVDIGRIIKKNSKPLFDIENEAVDFIRYTYKTKKNDIDCFAVAYSSGKDSQVVLDLVSKALPPSEYVVIFTDTKMELPPTYEIIYETKRLYEEKYESFQFYIVDDIDKDASSLWRWFGPPSRFLRWCSSVFKTAPFIRKIREITKKSSPKILTFTGVRAEESVNRSKHERISNVKHFQTNAEVINQWNTTEVFLYLFSKNLPINKLYRYGLTRVGCCICPFSSPWSEYLLKKIYPEIVNEYLKVLKEHAKLLGLRGKGITKYIKEGQWKKRAGGEGVECNGVRADFIEKDDDLIAVMTNPRSNFLEWVKIVGNIIYKYKDDNIIGEIKVGSSSIHFIMRNNYNKQIVKLKNIYGNVSIISKIKKAIYKSTYCIHCGACEVECPTGALVTIPKVSINENLCNHCGNCINFIDKGCLMTKSLWIRKGENMKKLSGFGKYLTFGMRGHWLRDYLNKLDEWHSNNNLGNKQVDAMIAWLRDSELVDNSKSKKATELSKKLSKIINTNEKIAWEIIWTNLFYNSSVVN</sequence>
<name>H1KY42_9EURY</name>
<dbReference type="PROSITE" id="PS51379">
    <property type="entry name" value="4FE4S_FER_2"/>
    <property type="match status" value="1"/>
</dbReference>
<dbReference type="InterPro" id="IPR017896">
    <property type="entry name" value="4Fe4S_Fe-S-bd"/>
</dbReference>
<dbReference type="SUPFAM" id="SSF52402">
    <property type="entry name" value="Adenine nucleotide alpha hydrolases-like"/>
    <property type="match status" value="1"/>
</dbReference>
<dbReference type="PANTHER" id="PTHR43196">
    <property type="entry name" value="SULFATE ADENYLYLTRANSFERASE SUBUNIT 2"/>
    <property type="match status" value="1"/>
</dbReference>